<sequence>MSLQRYLQQLHEDIALATRRLNGDYAHLHQHFRQWVSEAEEEATAPVRELEDWTGITLDMLPPEQMLDDAAVHALLEALKTLLDACNWVAVLQTTVPERVEYSAIRAAWRQSIRIKRWHMGFFAWCAPGTPQGSCALGEHCQCAWYEALQARFTDHP</sequence>
<proteinExistence type="predicted"/>
<dbReference type="OrthoDB" id="1441229at2"/>
<dbReference type="AlphaFoldDB" id="A0A1M4TF43"/>
<accession>A0A1M4TF43</accession>
<protein>
    <submittedName>
        <fullName evidence="1">Uncharacterized protein</fullName>
    </submittedName>
</protein>
<dbReference type="Proteomes" id="UP000184368">
    <property type="component" value="Unassembled WGS sequence"/>
</dbReference>
<name>A0A1M4TF43_9BACT</name>
<evidence type="ECO:0000313" key="1">
    <source>
        <dbReference type="EMBL" id="SHE43112.1"/>
    </source>
</evidence>
<organism evidence="1 2">
    <name type="scientific">Cnuella takakiae</name>
    <dbReference type="NCBI Taxonomy" id="1302690"/>
    <lineage>
        <taxon>Bacteria</taxon>
        <taxon>Pseudomonadati</taxon>
        <taxon>Bacteroidota</taxon>
        <taxon>Chitinophagia</taxon>
        <taxon>Chitinophagales</taxon>
        <taxon>Chitinophagaceae</taxon>
        <taxon>Cnuella</taxon>
    </lineage>
</organism>
<keyword evidence="2" id="KW-1185">Reference proteome</keyword>
<dbReference type="EMBL" id="FQUO01000001">
    <property type="protein sequence ID" value="SHE43112.1"/>
    <property type="molecule type" value="Genomic_DNA"/>
</dbReference>
<dbReference type="RefSeq" id="WP_073039390.1">
    <property type="nucleotide sequence ID" value="NZ_FQUO01000001.1"/>
</dbReference>
<dbReference type="STRING" id="1302690.BUE76_01540"/>
<reference evidence="1 2" key="1">
    <citation type="submission" date="2016-11" db="EMBL/GenBank/DDBJ databases">
        <authorList>
            <person name="Jaros S."/>
            <person name="Januszkiewicz K."/>
            <person name="Wedrychowicz H."/>
        </authorList>
    </citation>
    <scope>NUCLEOTIDE SEQUENCE [LARGE SCALE GENOMIC DNA]</scope>
    <source>
        <strain evidence="1 2">DSM 26897</strain>
    </source>
</reference>
<evidence type="ECO:0000313" key="2">
    <source>
        <dbReference type="Proteomes" id="UP000184368"/>
    </source>
</evidence>
<gene>
    <name evidence="1" type="ORF">SAMN05444008_101398</name>
</gene>